<gene>
    <name evidence="12" type="primary">priA</name>
    <name evidence="14" type="ORF">ENJ51_00205</name>
</gene>
<feature type="binding site" evidence="12">
    <location>
        <position position="477"/>
    </location>
    <ligand>
        <name>Zn(2+)</name>
        <dbReference type="ChEBI" id="CHEBI:29105"/>
        <label>2</label>
    </ligand>
</feature>
<accession>A0A7V2SXG1</accession>
<dbReference type="NCBIfam" id="NF004067">
    <property type="entry name" value="PRK05580.1-4"/>
    <property type="match status" value="1"/>
</dbReference>
<dbReference type="SMART" id="SM00487">
    <property type="entry name" value="DEXDc"/>
    <property type="match status" value="1"/>
</dbReference>
<keyword evidence="9 12" id="KW-0238">DNA-binding</keyword>
<keyword evidence="1 12" id="KW-0639">Primosome</keyword>
<name>A0A7V2SXG1_LEUMU</name>
<dbReference type="InterPro" id="IPR041236">
    <property type="entry name" value="PriA_C"/>
</dbReference>
<dbReference type="Pfam" id="PF18074">
    <property type="entry name" value="PriA_C"/>
    <property type="match status" value="1"/>
</dbReference>
<dbReference type="PANTHER" id="PTHR30580:SF0">
    <property type="entry name" value="PRIMOSOMAL PROTEIN N"/>
    <property type="match status" value="1"/>
</dbReference>
<evidence type="ECO:0000256" key="11">
    <source>
        <dbReference type="ARBA" id="ARBA00048988"/>
    </source>
</evidence>
<dbReference type="PANTHER" id="PTHR30580">
    <property type="entry name" value="PRIMOSOMAL PROTEIN N"/>
    <property type="match status" value="1"/>
</dbReference>
<dbReference type="GO" id="GO:0006270">
    <property type="term" value="P:DNA replication initiation"/>
    <property type="evidence" value="ECO:0007669"/>
    <property type="project" value="TreeGrafter"/>
</dbReference>
<dbReference type="GO" id="GO:0008270">
    <property type="term" value="F:zinc ion binding"/>
    <property type="evidence" value="ECO:0007669"/>
    <property type="project" value="UniProtKB-UniRule"/>
</dbReference>
<comment type="similarity">
    <text evidence="12">Belongs to the helicase family. PriA subfamily.</text>
</comment>
<dbReference type="Pfam" id="PF00270">
    <property type="entry name" value="DEAD"/>
    <property type="match status" value="1"/>
</dbReference>
<evidence type="ECO:0000256" key="9">
    <source>
        <dbReference type="ARBA" id="ARBA00023125"/>
    </source>
</evidence>
<proteinExistence type="inferred from homology"/>
<reference evidence="14" key="1">
    <citation type="journal article" date="2020" name="mSystems">
        <title>Genome- and Community-Level Interaction Insights into Carbon Utilization and Element Cycling Functions of Hydrothermarchaeota in Hydrothermal Sediment.</title>
        <authorList>
            <person name="Zhou Z."/>
            <person name="Liu Y."/>
            <person name="Xu W."/>
            <person name="Pan J."/>
            <person name="Luo Z.H."/>
            <person name="Li M."/>
        </authorList>
    </citation>
    <scope>NUCLEOTIDE SEQUENCE [LARGE SCALE GENOMIC DNA]</scope>
    <source>
        <strain evidence="14">HyVt-493</strain>
    </source>
</reference>
<comment type="function">
    <text evidence="12">Initiates the restart of stalled replication forks, which reloads the replicative helicase on sites other than the origin of replication. Recognizes and binds to abandoned replication forks and remodels them to uncover a helicase loading site. Promotes assembly of the primosome at these replication forks.</text>
</comment>
<dbReference type="GO" id="GO:0006269">
    <property type="term" value="P:DNA replication, synthesis of primer"/>
    <property type="evidence" value="ECO:0007669"/>
    <property type="project" value="UniProtKB-KW"/>
</dbReference>
<feature type="binding site" evidence="12">
    <location>
        <position position="487"/>
    </location>
    <ligand>
        <name>Zn(2+)</name>
        <dbReference type="ChEBI" id="CHEBI:29105"/>
        <label>1</label>
    </ligand>
</feature>
<feature type="domain" description="Helicase ATP-binding" evidence="13">
    <location>
        <begin position="221"/>
        <end position="388"/>
    </location>
</feature>
<dbReference type="PROSITE" id="PS51192">
    <property type="entry name" value="HELICASE_ATP_BIND_1"/>
    <property type="match status" value="1"/>
</dbReference>
<dbReference type="SMART" id="SM00490">
    <property type="entry name" value="HELICc"/>
    <property type="match status" value="1"/>
</dbReference>
<comment type="catalytic activity">
    <reaction evidence="12">
        <text>Couples ATP hydrolysis with the unwinding of duplex DNA by translocating in the 3'-5' direction.</text>
        <dbReference type="EC" id="5.6.2.4"/>
    </reaction>
</comment>
<dbReference type="Pfam" id="PF17764">
    <property type="entry name" value="PriA_3primeBD"/>
    <property type="match status" value="1"/>
</dbReference>
<keyword evidence="8 12" id="KW-0067">ATP-binding</keyword>
<evidence type="ECO:0000256" key="4">
    <source>
        <dbReference type="ARBA" id="ARBA00022741"/>
    </source>
</evidence>
<dbReference type="InterPro" id="IPR011545">
    <property type="entry name" value="DEAD/DEAH_box_helicase_dom"/>
</dbReference>
<dbReference type="EC" id="5.6.2.4" evidence="12"/>
<dbReference type="Pfam" id="PF00271">
    <property type="entry name" value="Helicase_C"/>
    <property type="match status" value="1"/>
</dbReference>
<evidence type="ECO:0000256" key="7">
    <source>
        <dbReference type="ARBA" id="ARBA00022833"/>
    </source>
</evidence>
<dbReference type="GO" id="GO:0003677">
    <property type="term" value="F:DNA binding"/>
    <property type="evidence" value="ECO:0007669"/>
    <property type="project" value="UniProtKB-UniRule"/>
</dbReference>
<dbReference type="GO" id="GO:0016787">
    <property type="term" value="F:hydrolase activity"/>
    <property type="evidence" value="ECO:0007669"/>
    <property type="project" value="UniProtKB-KW"/>
</dbReference>
<evidence type="ECO:0000313" key="14">
    <source>
        <dbReference type="EMBL" id="HFC91212.1"/>
    </source>
</evidence>
<comment type="catalytic activity">
    <reaction evidence="11 12">
        <text>ATP + H2O = ADP + phosphate + H(+)</text>
        <dbReference type="Rhea" id="RHEA:13065"/>
        <dbReference type="ChEBI" id="CHEBI:15377"/>
        <dbReference type="ChEBI" id="CHEBI:15378"/>
        <dbReference type="ChEBI" id="CHEBI:30616"/>
        <dbReference type="ChEBI" id="CHEBI:43474"/>
        <dbReference type="ChEBI" id="CHEBI:456216"/>
        <dbReference type="EC" id="5.6.2.4"/>
    </reaction>
</comment>
<dbReference type="NCBIfam" id="TIGR00595">
    <property type="entry name" value="priA"/>
    <property type="match status" value="1"/>
</dbReference>
<evidence type="ECO:0000256" key="1">
    <source>
        <dbReference type="ARBA" id="ARBA00022515"/>
    </source>
</evidence>
<keyword evidence="2 12" id="KW-0235">DNA replication</keyword>
<dbReference type="Proteomes" id="UP000885750">
    <property type="component" value="Unassembled WGS sequence"/>
</dbReference>
<feature type="binding site" evidence="12">
    <location>
        <position position="474"/>
    </location>
    <ligand>
        <name>Zn(2+)</name>
        <dbReference type="ChEBI" id="CHEBI:29105"/>
        <label>2</label>
    </ligand>
</feature>
<keyword evidence="10 12" id="KW-0413">Isomerase</keyword>
<keyword evidence="6 12" id="KW-0347">Helicase</keyword>
<dbReference type="SUPFAM" id="SSF52540">
    <property type="entry name" value="P-loop containing nucleoside triphosphate hydrolases"/>
    <property type="match status" value="2"/>
</dbReference>
<dbReference type="InterPro" id="IPR005259">
    <property type="entry name" value="PriA"/>
</dbReference>
<dbReference type="InterPro" id="IPR040498">
    <property type="entry name" value="PriA_CRR"/>
</dbReference>
<dbReference type="InterPro" id="IPR001650">
    <property type="entry name" value="Helicase_C-like"/>
</dbReference>
<evidence type="ECO:0000256" key="6">
    <source>
        <dbReference type="ARBA" id="ARBA00022806"/>
    </source>
</evidence>
<dbReference type="FunFam" id="3.40.1440.60:FF:000001">
    <property type="entry name" value="Primosomal protein N"/>
    <property type="match status" value="1"/>
</dbReference>
<dbReference type="EMBL" id="DRMS01000007">
    <property type="protein sequence ID" value="HFC91212.1"/>
    <property type="molecule type" value="Genomic_DNA"/>
</dbReference>
<dbReference type="Gene3D" id="3.40.1440.60">
    <property type="entry name" value="PriA, 3(prime) DNA-binding domain"/>
    <property type="match status" value="1"/>
</dbReference>
<dbReference type="InterPro" id="IPR041222">
    <property type="entry name" value="PriA_3primeBD"/>
</dbReference>
<dbReference type="HAMAP" id="MF_00983">
    <property type="entry name" value="PriA"/>
    <property type="match status" value="1"/>
</dbReference>
<dbReference type="GO" id="GO:0005524">
    <property type="term" value="F:ATP binding"/>
    <property type="evidence" value="ECO:0007669"/>
    <property type="project" value="UniProtKB-UniRule"/>
</dbReference>
<feature type="binding site" evidence="12">
    <location>
        <position position="447"/>
    </location>
    <ligand>
        <name>Zn(2+)</name>
        <dbReference type="ChEBI" id="CHEBI:29105"/>
        <label>1</label>
    </ligand>
</feature>
<evidence type="ECO:0000256" key="3">
    <source>
        <dbReference type="ARBA" id="ARBA00022723"/>
    </source>
</evidence>
<keyword evidence="4 12" id="KW-0547">Nucleotide-binding</keyword>
<dbReference type="AlphaFoldDB" id="A0A7V2SXG1"/>
<dbReference type="GO" id="GO:0043138">
    <property type="term" value="F:3'-5' DNA helicase activity"/>
    <property type="evidence" value="ECO:0007669"/>
    <property type="project" value="UniProtKB-EC"/>
</dbReference>
<evidence type="ECO:0000256" key="10">
    <source>
        <dbReference type="ARBA" id="ARBA00023235"/>
    </source>
</evidence>
<dbReference type="CDD" id="cd17929">
    <property type="entry name" value="DEXHc_priA"/>
    <property type="match status" value="1"/>
</dbReference>
<evidence type="ECO:0000256" key="2">
    <source>
        <dbReference type="ARBA" id="ARBA00022705"/>
    </source>
</evidence>
<keyword evidence="5 12" id="KW-0378">Hydrolase</keyword>
<feature type="binding site" evidence="12">
    <location>
        <position position="456"/>
    </location>
    <ligand>
        <name>Zn(2+)</name>
        <dbReference type="ChEBI" id="CHEBI:29105"/>
        <label>2</label>
    </ligand>
</feature>
<organism evidence="14">
    <name type="scientific">Leucothrix mucor</name>
    <dbReference type="NCBI Taxonomy" id="45248"/>
    <lineage>
        <taxon>Bacteria</taxon>
        <taxon>Pseudomonadati</taxon>
        <taxon>Pseudomonadota</taxon>
        <taxon>Gammaproteobacteria</taxon>
        <taxon>Thiotrichales</taxon>
        <taxon>Thiotrichaceae</taxon>
        <taxon>Leucothrix</taxon>
    </lineage>
</organism>
<evidence type="ECO:0000256" key="12">
    <source>
        <dbReference type="HAMAP-Rule" id="MF_00983"/>
    </source>
</evidence>
<feature type="binding site" evidence="12">
    <location>
        <position position="459"/>
    </location>
    <ligand>
        <name>Zn(2+)</name>
        <dbReference type="ChEBI" id="CHEBI:29105"/>
        <label>2</label>
    </ligand>
</feature>
<dbReference type="Gene3D" id="3.40.50.300">
    <property type="entry name" value="P-loop containing nucleotide triphosphate hydrolases"/>
    <property type="match status" value="2"/>
</dbReference>
<evidence type="ECO:0000256" key="5">
    <source>
        <dbReference type="ARBA" id="ARBA00022801"/>
    </source>
</evidence>
<feature type="binding site" evidence="12">
    <location>
        <position position="490"/>
    </location>
    <ligand>
        <name>Zn(2+)</name>
        <dbReference type="ChEBI" id="CHEBI:29105"/>
        <label>1</label>
    </ligand>
</feature>
<keyword evidence="7 12" id="KW-0862">Zinc</keyword>
<dbReference type="InterPro" id="IPR042115">
    <property type="entry name" value="PriA_3primeBD_sf"/>
</dbReference>
<comment type="subunit">
    <text evidence="12">Component of the replication restart primosome.</text>
</comment>
<dbReference type="FunFam" id="3.40.50.300:FF:000489">
    <property type="entry name" value="Primosome assembly protein PriA"/>
    <property type="match status" value="1"/>
</dbReference>
<keyword evidence="3 12" id="KW-0479">Metal-binding</keyword>
<evidence type="ECO:0000256" key="8">
    <source>
        <dbReference type="ARBA" id="ARBA00022840"/>
    </source>
</evidence>
<sequence length="744" mass="84121">MTSTKNILRIAIPRPLYSLLDYQCPDDLSVQIGCRVRVPLGGGFSVGIVVEKTYKSKFKKLRNIIKILDKKPLIEKSSLRLLYWASHYYHHPIGNVIFNAIPAPLRKGKTLPLMRVWRLNTELLEQTDQLLGRAPKQRQVWVFFEKVGKNHWLSEQQINQGLAQEGITNWKGLLRELIKKQLICTKEVAATFTALAVESIATKKITLTDEQQDVLKQLTLIYQSKKIKPILLHGITGSGKTEIYLRTMQPILKAGKQALILVPEIGLTPQLFKRFQQYFPQYCVAMLHSGLSNGERTLVWQAVKDSSIDIVIGTRSAVFSPIKKLGIIVVDEEHDGSLKQQVGFRYHGRDLAVKRAYDLNIPIILGSATPALESLQNVERDRYHYLRLNSRPESRTRPEVVVQDIRGLVLEAGISSRLFKEIQQHLEADNQVMLFLNRRGFAPVLYCPNCGWHAVCQSCDTNMTYHAGIHKVICHHCAREEKVSLHCPDCHHTGITTLGQGTERIEHVLQAHFPAFPIVRIDRDTTSRKGSLDSKLAIVQQGKPVILIGTQMLTKGHDFPKLTLVGILDIDQALFSMDYRAQEQLAQQIIQVSGRAGRGESRGRVLLQTSQPDHPLLTTLLSKGYLNIAKQLLSERKRWNYPPFGFQVLIRATATDKAKGFDFLQQLSQDLLLSGLQQSEVTLLGPVPSPMSKKADRYRFQLLMSSANRAALHYFLADAVTKLPTYKKSGKIRWSVDVDPLNML</sequence>
<comment type="caution">
    <text evidence="14">The sequence shown here is derived from an EMBL/GenBank/DDBJ whole genome shotgun (WGS) entry which is preliminary data.</text>
</comment>
<dbReference type="GO" id="GO:0006302">
    <property type="term" value="P:double-strand break repair"/>
    <property type="evidence" value="ECO:0007669"/>
    <property type="project" value="InterPro"/>
</dbReference>
<dbReference type="InterPro" id="IPR027417">
    <property type="entry name" value="P-loop_NTPase"/>
</dbReference>
<feature type="binding site" evidence="12">
    <location>
        <position position="450"/>
    </location>
    <ligand>
        <name>Zn(2+)</name>
        <dbReference type="ChEBI" id="CHEBI:29105"/>
        <label>1</label>
    </ligand>
</feature>
<dbReference type="InterPro" id="IPR014001">
    <property type="entry name" value="Helicase_ATP-bd"/>
</dbReference>
<evidence type="ECO:0000259" key="13">
    <source>
        <dbReference type="PROSITE" id="PS51192"/>
    </source>
</evidence>
<dbReference type="Pfam" id="PF18319">
    <property type="entry name" value="Zn_ribbon_PriA"/>
    <property type="match status" value="1"/>
</dbReference>
<protein>
    <recommendedName>
        <fullName evidence="12">Replication restart protein PriA</fullName>
    </recommendedName>
    <alternativeName>
        <fullName evidence="12">ATP-dependent DNA helicase PriA</fullName>
        <ecNumber evidence="12">5.6.2.4</ecNumber>
    </alternativeName>
    <alternativeName>
        <fullName evidence="12">DNA 3'-5' helicase PriA</fullName>
    </alternativeName>
</protein>
<comment type="cofactor">
    <cofactor evidence="12">
        <name>Zn(2+)</name>
        <dbReference type="ChEBI" id="CHEBI:29105"/>
    </cofactor>
    <text evidence="12">Binds 2 zinc ions per subunit.</text>
</comment>
<dbReference type="GO" id="GO:0006310">
    <property type="term" value="P:DNA recombination"/>
    <property type="evidence" value="ECO:0007669"/>
    <property type="project" value="InterPro"/>
</dbReference>
<dbReference type="GO" id="GO:1990077">
    <property type="term" value="C:primosome complex"/>
    <property type="evidence" value="ECO:0007669"/>
    <property type="project" value="UniProtKB-UniRule"/>
</dbReference>